<feature type="compositionally biased region" description="Polar residues" evidence="1">
    <location>
        <begin position="26"/>
        <end position="41"/>
    </location>
</feature>
<keyword evidence="3" id="KW-1185">Reference proteome</keyword>
<feature type="compositionally biased region" description="Low complexity" evidence="1">
    <location>
        <begin position="102"/>
        <end position="115"/>
    </location>
</feature>
<evidence type="ECO:0000313" key="3">
    <source>
        <dbReference type="Proteomes" id="UP000784294"/>
    </source>
</evidence>
<name>A0A448XPY9_9PLAT</name>
<dbReference type="Proteomes" id="UP000784294">
    <property type="component" value="Unassembled WGS sequence"/>
</dbReference>
<feature type="region of interest" description="Disordered" evidence="1">
    <location>
        <begin position="1"/>
        <end position="115"/>
    </location>
</feature>
<accession>A0A448XPY9</accession>
<reference evidence="2" key="1">
    <citation type="submission" date="2018-11" db="EMBL/GenBank/DDBJ databases">
        <authorList>
            <consortium name="Pathogen Informatics"/>
        </authorList>
    </citation>
    <scope>NUCLEOTIDE SEQUENCE</scope>
</reference>
<comment type="caution">
    <text evidence="2">The sequence shown here is derived from an EMBL/GenBank/DDBJ whole genome shotgun (WGS) entry which is preliminary data.</text>
</comment>
<feature type="compositionally biased region" description="Polar residues" evidence="1">
    <location>
        <begin position="1"/>
        <end position="11"/>
    </location>
</feature>
<evidence type="ECO:0000256" key="1">
    <source>
        <dbReference type="SAM" id="MobiDB-lite"/>
    </source>
</evidence>
<sequence length="209" mass="22247">MVEKNNTTSQIDEQDVEAPEIPEVQNELSKVATNPKQTPTTIAKPVEDNSRNLPEIPKLPEAPKLEVPVQLPPPPPPAPSSAPLPNKVAEVPKFPSTTNLEDNSNINKSSDISISSPLPVGIAESDAEKKRRETKRKSSIILIAGFNIAVAHALDKIVPPAINPKDAAADKAVATNIQNLAQTINNGPGTEDMKIAEICSGVMNAIPDK</sequence>
<dbReference type="AlphaFoldDB" id="A0A448XPY9"/>
<gene>
    <name evidence="2" type="ORF">PXEA_LOCUS35421</name>
</gene>
<evidence type="ECO:0000313" key="2">
    <source>
        <dbReference type="EMBL" id="VEL41981.1"/>
    </source>
</evidence>
<organism evidence="2 3">
    <name type="scientific">Protopolystoma xenopodis</name>
    <dbReference type="NCBI Taxonomy" id="117903"/>
    <lineage>
        <taxon>Eukaryota</taxon>
        <taxon>Metazoa</taxon>
        <taxon>Spiralia</taxon>
        <taxon>Lophotrochozoa</taxon>
        <taxon>Platyhelminthes</taxon>
        <taxon>Monogenea</taxon>
        <taxon>Polyopisthocotylea</taxon>
        <taxon>Polystomatidea</taxon>
        <taxon>Polystomatidae</taxon>
        <taxon>Protopolystoma</taxon>
    </lineage>
</organism>
<proteinExistence type="predicted"/>
<feature type="non-terminal residue" evidence="2">
    <location>
        <position position="1"/>
    </location>
</feature>
<protein>
    <submittedName>
        <fullName evidence="2">Uncharacterized protein</fullName>
    </submittedName>
</protein>
<dbReference type="EMBL" id="CAAALY010271912">
    <property type="protein sequence ID" value="VEL41981.1"/>
    <property type="molecule type" value="Genomic_DNA"/>
</dbReference>
<feature type="compositionally biased region" description="Pro residues" evidence="1">
    <location>
        <begin position="70"/>
        <end position="82"/>
    </location>
</feature>